<evidence type="ECO:0000313" key="8">
    <source>
        <dbReference type="EMBL" id="RDW91625.1"/>
    </source>
</evidence>
<keyword evidence="3 6" id="KW-1133">Transmembrane helix</keyword>
<feature type="transmembrane region" description="Helical" evidence="6">
    <location>
        <begin position="215"/>
        <end position="235"/>
    </location>
</feature>
<dbReference type="Pfam" id="PF20684">
    <property type="entry name" value="Fung_rhodopsin"/>
    <property type="match status" value="1"/>
</dbReference>
<comment type="similarity">
    <text evidence="5">Belongs to the SAT4 family.</text>
</comment>
<feature type="transmembrane region" description="Helical" evidence="6">
    <location>
        <begin position="20"/>
        <end position="41"/>
    </location>
</feature>
<comment type="caution">
    <text evidence="8">The sequence shown here is derived from an EMBL/GenBank/DDBJ whole genome shotgun (WGS) entry which is preliminary data.</text>
</comment>
<keyword evidence="4 6" id="KW-0472">Membrane</keyword>
<protein>
    <recommendedName>
        <fullName evidence="7">Rhodopsin domain-containing protein</fullName>
    </recommendedName>
</protein>
<sequence length="380" mass="42310">MTSLAMPAGTDMSENMQPTIIAVNTIGLVLAIAAVGLRVAARKIAGAPLWWDDWLVVLALVVGVVYYFMNVAWFVPHGLGKHIWAQADLAEAIWAFRIGLFIQELNYTTIIAIVKYSILAFYWRIFSVPSIRLPIQILVGIVTCWAIALWLVTIFQCTPVQGFWDLTIESNCTVNVTSFFFGNSIPNIFTDVALMVLPVPYIWRLQLVRAQKIALISIFTLGTFIVVISATRLAYVLHLDLVSVDITWHFNNTEIWTTLEAYVAIICACLPSLKPIASLVFKSAFASRKATSNSNLNGSTQRSGTWANIKNSLNAEKKMPGDDENRLFKRLPGNEDATVRVRAMASVSERSNGASDSDVELGDMSRVQIRRDFDVQWDKA</sequence>
<keyword evidence="9" id="KW-1185">Reference proteome</keyword>
<keyword evidence="2 6" id="KW-0812">Transmembrane</keyword>
<feature type="transmembrane region" description="Helical" evidence="6">
    <location>
        <begin position="137"/>
        <end position="164"/>
    </location>
</feature>
<name>A0A3D8SZ87_9HELO</name>
<evidence type="ECO:0000256" key="1">
    <source>
        <dbReference type="ARBA" id="ARBA00004141"/>
    </source>
</evidence>
<evidence type="ECO:0000256" key="4">
    <source>
        <dbReference type="ARBA" id="ARBA00023136"/>
    </source>
</evidence>
<accession>A0A3D8SZ87</accession>
<dbReference type="PANTHER" id="PTHR33048">
    <property type="entry name" value="PTH11-LIKE INTEGRAL MEMBRANE PROTEIN (AFU_ORTHOLOGUE AFUA_5G11245)"/>
    <property type="match status" value="1"/>
</dbReference>
<gene>
    <name evidence="8" type="ORF">BP5796_02790</name>
</gene>
<dbReference type="OrthoDB" id="10017208at2759"/>
<comment type="subcellular location">
    <subcellularLocation>
        <location evidence="1">Membrane</location>
        <topology evidence="1">Multi-pass membrane protein</topology>
    </subcellularLocation>
</comment>
<reference evidence="8 9" key="1">
    <citation type="journal article" date="2018" name="IMA Fungus">
        <title>IMA Genome-F 9: Draft genome sequence of Annulohypoxylon stygium, Aspergillus mulundensis, Berkeleyomyces basicola (syn. Thielaviopsis basicola), Ceratocystis smalleyi, two Cercospora beticola strains, Coleophoma cylindrospora, Fusarium fracticaudum, Phialophora cf. hyalina, and Morchella septimelata.</title>
        <authorList>
            <person name="Wingfield B.D."/>
            <person name="Bills G.F."/>
            <person name="Dong Y."/>
            <person name="Huang W."/>
            <person name="Nel W.J."/>
            <person name="Swalarsk-Parry B.S."/>
            <person name="Vaghefi N."/>
            <person name="Wilken P.M."/>
            <person name="An Z."/>
            <person name="de Beer Z.W."/>
            <person name="De Vos L."/>
            <person name="Chen L."/>
            <person name="Duong T.A."/>
            <person name="Gao Y."/>
            <person name="Hammerbacher A."/>
            <person name="Kikkert J.R."/>
            <person name="Li Y."/>
            <person name="Li H."/>
            <person name="Li K."/>
            <person name="Li Q."/>
            <person name="Liu X."/>
            <person name="Ma X."/>
            <person name="Naidoo K."/>
            <person name="Pethybridge S.J."/>
            <person name="Sun J."/>
            <person name="Steenkamp E.T."/>
            <person name="van der Nest M.A."/>
            <person name="van Wyk S."/>
            <person name="Wingfield M.J."/>
            <person name="Xiong C."/>
            <person name="Yue Q."/>
            <person name="Zhang X."/>
        </authorList>
    </citation>
    <scope>NUCLEOTIDE SEQUENCE [LARGE SCALE GENOMIC DNA]</scope>
    <source>
        <strain evidence="8 9">BP5796</strain>
    </source>
</reference>
<dbReference type="PANTHER" id="PTHR33048:SF47">
    <property type="entry name" value="INTEGRAL MEMBRANE PROTEIN-RELATED"/>
    <property type="match status" value="1"/>
</dbReference>
<evidence type="ECO:0000256" key="5">
    <source>
        <dbReference type="ARBA" id="ARBA00038359"/>
    </source>
</evidence>
<evidence type="ECO:0000313" key="9">
    <source>
        <dbReference type="Proteomes" id="UP000256328"/>
    </source>
</evidence>
<evidence type="ECO:0000256" key="3">
    <source>
        <dbReference type="ARBA" id="ARBA00022989"/>
    </source>
</evidence>
<dbReference type="InterPro" id="IPR052337">
    <property type="entry name" value="SAT4-like"/>
</dbReference>
<dbReference type="GO" id="GO:0016020">
    <property type="term" value="C:membrane"/>
    <property type="evidence" value="ECO:0007669"/>
    <property type="project" value="UniProtKB-SubCell"/>
</dbReference>
<feature type="transmembrane region" description="Helical" evidence="6">
    <location>
        <begin position="105"/>
        <end position="125"/>
    </location>
</feature>
<feature type="transmembrane region" description="Helical" evidence="6">
    <location>
        <begin position="184"/>
        <end position="203"/>
    </location>
</feature>
<dbReference type="EMBL" id="PDLN01000003">
    <property type="protein sequence ID" value="RDW91625.1"/>
    <property type="molecule type" value="Genomic_DNA"/>
</dbReference>
<feature type="transmembrane region" description="Helical" evidence="6">
    <location>
        <begin position="255"/>
        <end position="273"/>
    </location>
</feature>
<evidence type="ECO:0000256" key="2">
    <source>
        <dbReference type="ARBA" id="ARBA00022692"/>
    </source>
</evidence>
<feature type="domain" description="Rhodopsin" evidence="7">
    <location>
        <begin position="37"/>
        <end position="277"/>
    </location>
</feature>
<dbReference type="AlphaFoldDB" id="A0A3D8SZ87"/>
<evidence type="ECO:0000256" key="6">
    <source>
        <dbReference type="SAM" id="Phobius"/>
    </source>
</evidence>
<dbReference type="InterPro" id="IPR049326">
    <property type="entry name" value="Rhodopsin_dom_fungi"/>
</dbReference>
<dbReference type="Proteomes" id="UP000256328">
    <property type="component" value="Unassembled WGS sequence"/>
</dbReference>
<organism evidence="8 9">
    <name type="scientific">Coleophoma crateriformis</name>
    <dbReference type="NCBI Taxonomy" id="565419"/>
    <lineage>
        <taxon>Eukaryota</taxon>
        <taxon>Fungi</taxon>
        <taxon>Dikarya</taxon>
        <taxon>Ascomycota</taxon>
        <taxon>Pezizomycotina</taxon>
        <taxon>Leotiomycetes</taxon>
        <taxon>Helotiales</taxon>
        <taxon>Dermateaceae</taxon>
        <taxon>Coleophoma</taxon>
    </lineage>
</organism>
<proteinExistence type="inferred from homology"/>
<evidence type="ECO:0000259" key="7">
    <source>
        <dbReference type="Pfam" id="PF20684"/>
    </source>
</evidence>
<feature type="transmembrane region" description="Helical" evidence="6">
    <location>
        <begin position="53"/>
        <end position="75"/>
    </location>
</feature>